<dbReference type="Gramene" id="OB06G20540.1">
    <property type="protein sequence ID" value="OB06G20540.1"/>
    <property type="gene ID" value="OB06G20540"/>
</dbReference>
<dbReference type="AlphaFoldDB" id="J3MDG0"/>
<protein>
    <submittedName>
        <fullName evidence="2">Uncharacterized protein</fullName>
    </submittedName>
</protein>
<dbReference type="EnsemblPlants" id="OB06G20540.1">
    <property type="protein sequence ID" value="OB06G20540.1"/>
    <property type="gene ID" value="OB06G20540"/>
</dbReference>
<name>J3MDG0_ORYBR</name>
<organism evidence="2">
    <name type="scientific">Oryza brachyantha</name>
    <name type="common">malo sina</name>
    <dbReference type="NCBI Taxonomy" id="4533"/>
    <lineage>
        <taxon>Eukaryota</taxon>
        <taxon>Viridiplantae</taxon>
        <taxon>Streptophyta</taxon>
        <taxon>Embryophyta</taxon>
        <taxon>Tracheophyta</taxon>
        <taxon>Spermatophyta</taxon>
        <taxon>Magnoliopsida</taxon>
        <taxon>Liliopsida</taxon>
        <taxon>Poales</taxon>
        <taxon>Poaceae</taxon>
        <taxon>BOP clade</taxon>
        <taxon>Oryzoideae</taxon>
        <taxon>Oryzeae</taxon>
        <taxon>Oryzinae</taxon>
        <taxon>Oryza</taxon>
    </lineage>
</organism>
<evidence type="ECO:0000256" key="1">
    <source>
        <dbReference type="SAM" id="Coils"/>
    </source>
</evidence>
<dbReference type="Proteomes" id="UP000006038">
    <property type="component" value="Chromosome 6"/>
</dbReference>
<reference evidence="2" key="1">
    <citation type="journal article" date="2013" name="Nat. Commun.">
        <title>Whole-genome sequencing of Oryza brachyantha reveals mechanisms underlying Oryza genome evolution.</title>
        <authorList>
            <person name="Chen J."/>
            <person name="Huang Q."/>
            <person name="Gao D."/>
            <person name="Wang J."/>
            <person name="Lang Y."/>
            <person name="Liu T."/>
            <person name="Li B."/>
            <person name="Bai Z."/>
            <person name="Luis Goicoechea J."/>
            <person name="Liang C."/>
            <person name="Chen C."/>
            <person name="Zhang W."/>
            <person name="Sun S."/>
            <person name="Liao Y."/>
            <person name="Zhang X."/>
            <person name="Yang L."/>
            <person name="Song C."/>
            <person name="Wang M."/>
            <person name="Shi J."/>
            <person name="Liu G."/>
            <person name="Liu J."/>
            <person name="Zhou H."/>
            <person name="Zhou W."/>
            <person name="Yu Q."/>
            <person name="An N."/>
            <person name="Chen Y."/>
            <person name="Cai Q."/>
            <person name="Wang B."/>
            <person name="Liu B."/>
            <person name="Min J."/>
            <person name="Huang Y."/>
            <person name="Wu H."/>
            <person name="Li Z."/>
            <person name="Zhang Y."/>
            <person name="Yin Y."/>
            <person name="Song W."/>
            <person name="Jiang J."/>
            <person name="Jackson S.A."/>
            <person name="Wing R.A."/>
            <person name="Wang J."/>
            <person name="Chen M."/>
        </authorList>
    </citation>
    <scope>NUCLEOTIDE SEQUENCE [LARGE SCALE GENOMIC DNA]</scope>
    <source>
        <strain evidence="2">cv. IRGC 101232</strain>
    </source>
</reference>
<evidence type="ECO:0000313" key="2">
    <source>
        <dbReference type="EnsemblPlants" id="OB06G20540.1"/>
    </source>
</evidence>
<dbReference type="HOGENOM" id="CLU_1613349_0_0_1"/>
<keyword evidence="3" id="KW-1185">Reference proteome</keyword>
<dbReference type="OMA" id="SPSWFTV"/>
<feature type="coiled-coil region" evidence="1">
    <location>
        <begin position="152"/>
        <end position="183"/>
    </location>
</feature>
<evidence type="ECO:0000313" key="3">
    <source>
        <dbReference type="Proteomes" id="UP000006038"/>
    </source>
</evidence>
<reference evidence="2" key="2">
    <citation type="submission" date="2013-04" db="UniProtKB">
        <authorList>
            <consortium name="EnsemblPlants"/>
        </authorList>
    </citation>
    <scope>IDENTIFICATION</scope>
</reference>
<proteinExistence type="predicted"/>
<accession>J3MDG0</accession>
<keyword evidence="1" id="KW-0175">Coiled coil</keyword>
<dbReference type="eggNOG" id="ENOG502R64D">
    <property type="taxonomic scope" value="Eukaryota"/>
</dbReference>
<sequence>MESAAEFVARPRVSASPWFTVARGGGGGVGEETQAALLLLQDGGGEDAEDDDDQAAVLLLRVQEIEHLLGDVLRTLSRLGCKRGGLQEQIAAVSRGRGRHHRIHGQAAPAAAVAAPGGSSSSSEAPAAAAAYTRKGAGAVRKRLMRAAAGDVKKERERMEAVAGRLEEALADAKERLALQQMLAGRAAPA</sequence>